<comment type="caution">
    <text evidence="7">The sequence shown here is derived from an EMBL/GenBank/DDBJ whole genome shotgun (WGS) entry which is preliminary data.</text>
</comment>
<evidence type="ECO:0000256" key="3">
    <source>
        <dbReference type="ARBA" id="ARBA00022764"/>
    </source>
</evidence>
<evidence type="ECO:0000256" key="5">
    <source>
        <dbReference type="SAM" id="MobiDB-lite"/>
    </source>
</evidence>
<comment type="function">
    <text evidence="4">Involved in the assembly of lipopolysaccharide (LPS). Required for the translocation of LPS from the inner membrane to the outer membrane.</text>
</comment>
<evidence type="ECO:0000256" key="2">
    <source>
        <dbReference type="ARBA" id="ARBA00022729"/>
    </source>
</evidence>
<dbReference type="Proteomes" id="UP001228044">
    <property type="component" value="Unassembled WGS sequence"/>
</dbReference>
<dbReference type="PANTHER" id="PTHR36504">
    <property type="entry name" value="LIPOPOLYSACCHARIDE EXPORT SYSTEM PROTEIN LPTA"/>
    <property type="match status" value="1"/>
</dbReference>
<evidence type="ECO:0000256" key="4">
    <source>
        <dbReference type="HAMAP-Rule" id="MF_01914"/>
    </source>
</evidence>
<feature type="compositionally biased region" description="Low complexity" evidence="5">
    <location>
        <begin position="186"/>
        <end position="198"/>
    </location>
</feature>
<gene>
    <name evidence="4 7" type="primary">lptA</name>
    <name evidence="7" type="ORF">QWJ38_01165</name>
</gene>
<keyword evidence="3 4" id="KW-0574">Periplasm</keyword>
<evidence type="ECO:0000256" key="1">
    <source>
        <dbReference type="ARBA" id="ARBA00022448"/>
    </source>
</evidence>
<feature type="region of interest" description="Disordered" evidence="5">
    <location>
        <begin position="186"/>
        <end position="213"/>
    </location>
</feature>
<feature type="domain" description="Organic solvent tolerance-like N-terminal" evidence="6">
    <location>
        <begin position="44"/>
        <end position="158"/>
    </location>
</feature>
<dbReference type="Pfam" id="PF03968">
    <property type="entry name" value="LptD_N"/>
    <property type="match status" value="1"/>
</dbReference>
<dbReference type="NCBIfam" id="TIGR03002">
    <property type="entry name" value="outer_YhbN_LptA"/>
    <property type="match status" value="1"/>
</dbReference>
<evidence type="ECO:0000313" key="8">
    <source>
        <dbReference type="Proteomes" id="UP001228044"/>
    </source>
</evidence>
<dbReference type="HAMAP" id="MF_01914">
    <property type="entry name" value="LPS_assembly_LptA"/>
    <property type="match status" value="1"/>
</dbReference>
<dbReference type="InterPro" id="IPR052037">
    <property type="entry name" value="LPS_export_LptA"/>
</dbReference>
<name>A0ABT8DKD7_9BURK</name>
<comment type="similarity">
    <text evidence="4">Belongs to the LptA family.</text>
</comment>
<keyword evidence="1 4" id="KW-0813">Transport</keyword>
<dbReference type="InterPro" id="IPR005653">
    <property type="entry name" value="OstA-like_N"/>
</dbReference>
<evidence type="ECO:0000259" key="6">
    <source>
        <dbReference type="Pfam" id="PF03968"/>
    </source>
</evidence>
<comment type="subunit">
    <text evidence="4">Component of the lipopolysaccharide transport and assembly complex.</text>
</comment>
<dbReference type="EMBL" id="JAUHHC010000001">
    <property type="protein sequence ID" value="MDN3918875.1"/>
    <property type="molecule type" value="Genomic_DNA"/>
</dbReference>
<dbReference type="PANTHER" id="PTHR36504:SF1">
    <property type="entry name" value="LIPOPOLYSACCHARIDE EXPORT SYSTEM PROTEIN LPTA"/>
    <property type="match status" value="1"/>
</dbReference>
<keyword evidence="8" id="KW-1185">Reference proteome</keyword>
<accession>A0ABT8DKD7</accession>
<dbReference type="RefSeq" id="WP_290357203.1">
    <property type="nucleotide sequence ID" value="NZ_JAUHHC010000001.1"/>
</dbReference>
<reference evidence="7 8" key="1">
    <citation type="submission" date="2023-06" db="EMBL/GenBank/DDBJ databases">
        <title>Pelomonas sp. PFR6 16S ribosomal RNA gene Genome sequencing and assembly.</title>
        <authorList>
            <person name="Woo H."/>
        </authorList>
    </citation>
    <scope>NUCLEOTIDE SEQUENCE [LARGE SCALE GENOMIC DNA]</scope>
    <source>
        <strain evidence="7 8">PFR6</strain>
    </source>
</reference>
<proteinExistence type="inferred from homology"/>
<sequence>MPPSFHIPAPTTIALSLLLAATALVPARAEKADRLKPLNIVAERQGSIDLVNQRTEFIGDVTLTKGTMLLRADKVDVRETSEGYFQAYANSLTGRQVSFRQASDAPGETIEGAADQLEYDTRADTVRFIGNAVVRHLRGSLVANEVNGAVIIYDNRTEVFTVEGGPASPNPSGKVRVVMMPRNVGAPAASAPASAASAVGLQPSPTLQPRKAP</sequence>
<dbReference type="Gene3D" id="2.60.450.10">
    <property type="entry name" value="Lipopolysaccharide (LPS) transport protein A like domain"/>
    <property type="match status" value="1"/>
</dbReference>
<protein>
    <recommendedName>
        <fullName evidence="4">Lipopolysaccharide export system protein LptA</fullName>
    </recommendedName>
</protein>
<dbReference type="InterPro" id="IPR014340">
    <property type="entry name" value="LptA"/>
</dbReference>
<organism evidence="7 8">
    <name type="scientific">Roseateles violae</name>
    <dbReference type="NCBI Taxonomy" id="3058042"/>
    <lineage>
        <taxon>Bacteria</taxon>
        <taxon>Pseudomonadati</taxon>
        <taxon>Pseudomonadota</taxon>
        <taxon>Betaproteobacteria</taxon>
        <taxon>Burkholderiales</taxon>
        <taxon>Sphaerotilaceae</taxon>
        <taxon>Roseateles</taxon>
    </lineage>
</organism>
<keyword evidence="2" id="KW-0732">Signal</keyword>
<evidence type="ECO:0000313" key="7">
    <source>
        <dbReference type="EMBL" id="MDN3918875.1"/>
    </source>
</evidence>
<comment type="subcellular location">
    <subcellularLocation>
        <location evidence="4">Periplasm</location>
    </subcellularLocation>
</comment>